<feature type="transmembrane region" description="Helical" evidence="9">
    <location>
        <begin position="472"/>
        <end position="495"/>
    </location>
</feature>
<feature type="transmembrane region" description="Helical" evidence="9">
    <location>
        <begin position="347"/>
        <end position="366"/>
    </location>
</feature>
<keyword evidence="6 9" id="KW-0812">Transmembrane</keyword>
<feature type="transmembrane region" description="Helical" evidence="9">
    <location>
        <begin position="184"/>
        <end position="211"/>
    </location>
</feature>
<evidence type="ECO:0000313" key="10">
    <source>
        <dbReference type="EMBL" id="MDL5355848.1"/>
    </source>
</evidence>
<feature type="transmembrane region" description="Helical" evidence="9">
    <location>
        <begin position="318"/>
        <end position="335"/>
    </location>
</feature>
<accession>A0AAW7CUG0</accession>
<evidence type="ECO:0000256" key="2">
    <source>
        <dbReference type="ARBA" id="ARBA00022448"/>
    </source>
</evidence>
<dbReference type="RefSeq" id="WP_109398259.1">
    <property type="nucleotide sequence ID" value="NZ_CP095785.1"/>
</dbReference>
<evidence type="ECO:0000256" key="1">
    <source>
        <dbReference type="ARBA" id="ARBA00004651"/>
    </source>
</evidence>
<dbReference type="GeneID" id="83613423"/>
<keyword evidence="8 9" id="KW-0472">Membrane</keyword>
<dbReference type="Proteomes" id="UP001224739">
    <property type="component" value="Unassembled WGS sequence"/>
</dbReference>
<dbReference type="GO" id="GO:0044667">
    <property type="term" value="F:(R)-carnitine:4-(trimethylammonio)butanoate antiporter activity"/>
    <property type="evidence" value="ECO:0007669"/>
    <property type="project" value="UniProtKB-UniRule"/>
</dbReference>
<evidence type="ECO:0000313" key="13">
    <source>
        <dbReference type="Proteomes" id="UP001438077"/>
    </source>
</evidence>
<comment type="subcellular location">
    <subcellularLocation>
        <location evidence="1 9">Cell membrane</location>
        <topology evidence="1 9">Multi-pass membrane protein</topology>
    </subcellularLocation>
</comment>
<dbReference type="Proteomes" id="UP001438077">
    <property type="component" value="Chromosome"/>
</dbReference>
<feature type="transmembrane region" description="Helical" evidence="9">
    <location>
        <begin position="446"/>
        <end position="466"/>
    </location>
</feature>
<feature type="transmembrane region" description="Helical" evidence="9">
    <location>
        <begin position="263"/>
        <end position="287"/>
    </location>
</feature>
<dbReference type="GO" id="GO:0009437">
    <property type="term" value="P:carnitine metabolic process"/>
    <property type="evidence" value="ECO:0007669"/>
    <property type="project" value="UniProtKB-UniRule"/>
</dbReference>
<keyword evidence="3 9" id="KW-0050">Antiport</keyword>
<evidence type="ECO:0000256" key="3">
    <source>
        <dbReference type="ARBA" id="ARBA00022449"/>
    </source>
</evidence>
<dbReference type="GO" id="GO:1900751">
    <property type="term" value="P:4-(trimethylammonio)butanoate transport"/>
    <property type="evidence" value="ECO:0007669"/>
    <property type="project" value="InterPro"/>
</dbReference>
<dbReference type="PANTHER" id="PTHR30047:SF11">
    <property type="entry name" value="L-CARNITINE_GAMMA-BUTYROBETAINE ANTIPORTER"/>
    <property type="match status" value="1"/>
</dbReference>
<feature type="transmembrane region" description="Helical" evidence="9">
    <location>
        <begin position="50"/>
        <end position="71"/>
    </location>
</feature>
<evidence type="ECO:0000313" key="12">
    <source>
        <dbReference type="Proteomes" id="UP001224739"/>
    </source>
</evidence>
<comment type="function">
    <text evidence="9">Catalyzes the exchange of L-carnitine for gamma-butyrobetaine.</text>
</comment>
<dbReference type="Pfam" id="PF02028">
    <property type="entry name" value="BCCT"/>
    <property type="match status" value="1"/>
</dbReference>
<dbReference type="GO" id="GO:0005886">
    <property type="term" value="C:plasma membrane"/>
    <property type="evidence" value="ECO:0007669"/>
    <property type="project" value="UniProtKB-SubCell"/>
</dbReference>
<comment type="subunit">
    <text evidence="9">Homotrimer.</text>
</comment>
<sequence length="504" mass="56413">MSKDNKKAGIEPKVFFPPLIIVGILCWLTVRDLDASNEVINAVFSYVTNVWGWAFEWYMVIMFGGWFWLVFGRYANKRLGEDKPEFSTASWIFMMFASCTSAAVLFWGSIEIYYYISSPPFGMEGYSTQAKEIGLAYSLFHWGPLPWATYSFLSVAFAYFFFVRKMEVIRPSSTLTPLIGEKHVNGLFGTIVDNFYLVALILAMGTSLGLATPLVTECIQYLFGIPHTLQLDAIIISCWILLNAICVAFGLQKGVKIASDIRTYLSFLMLGWVFIVGGASFIVNYFTDSVGTLLMYMPRMLFYTDPIGKGGFPQGWTVFYWAWWVIYAIQMSIFLARISKGRTVRELCLGMVSGLTAGTWLIWTILGGNTLQLIDQNILNIPQLIEQYGVPRAIIETWAALPLSTATMWGFFILCFIATVTLINACSYTLAMSTCRSMKEGSEPPLLVRIGWSVLVGIIGIILLALGGLKPIQTAIIAGGCPLFFVNIMVTLSFIKDAKVHWKE</sequence>
<dbReference type="NCBIfam" id="TIGR00842">
    <property type="entry name" value="bcct"/>
    <property type="match status" value="1"/>
</dbReference>
<organism evidence="10 12">
    <name type="scientific">Proteus faecis</name>
    <dbReference type="NCBI Taxonomy" id="2050967"/>
    <lineage>
        <taxon>Bacteria</taxon>
        <taxon>Pseudomonadati</taxon>
        <taxon>Pseudomonadota</taxon>
        <taxon>Gammaproteobacteria</taxon>
        <taxon>Enterobacterales</taxon>
        <taxon>Morganellaceae</taxon>
        <taxon>Proteus</taxon>
    </lineage>
</organism>
<dbReference type="EMBL" id="CP095785">
    <property type="protein sequence ID" value="XAG32024.1"/>
    <property type="molecule type" value="Genomic_DNA"/>
</dbReference>
<keyword evidence="2 9" id="KW-0813">Transport</keyword>
<proteinExistence type="inferred from homology"/>
<reference evidence="10" key="2">
    <citation type="submission" date="2023-06" db="EMBL/GenBank/DDBJ databases">
        <title>Acute promotion of culturable opportunistic pathogens and persistent increase of antibiotic resistance following antibiotic exposure in mouse gut microbiota.</title>
        <authorList>
            <person name="Li L."/>
            <person name="Wang B."/>
            <person name="Sun Y."/>
            <person name="Wang M."/>
            <person name="Xu H."/>
        </authorList>
    </citation>
    <scope>NUCLEOTIDE SEQUENCE</scope>
    <source>
        <strain evidence="10">EPA10_1</strain>
    </source>
</reference>
<feature type="transmembrane region" description="Helical" evidence="9">
    <location>
        <begin position="91"/>
        <end position="116"/>
    </location>
</feature>
<comment type="catalytic activity">
    <reaction evidence="9">
        <text>4-(trimethylamino)butanoate(in) + (R)-carnitine(out) = 4-(trimethylamino)butanoate(out) + (R)-carnitine(in)</text>
        <dbReference type="Rhea" id="RHEA:29427"/>
        <dbReference type="ChEBI" id="CHEBI:16244"/>
        <dbReference type="ChEBI" id="CHEBI:16347"/>
    </reaction>
</comment>
<keyword evidence="4 9" id="KW-1003">Cell membrane</keyword>
<feature type="transmembrane region" description="Helical" evidence="9">
    <location>
        <begin position="12"/>
        <end position="30"/>
    </location>
</feature>
<gene>
    <name evidence="9 10" type="primary">caiT</name>
    <name evidence="11" type="ORF">MYW70_02025</name>
    <name evidence="10" type="ORF">QSH02_13490</name>
</gene>
<evidence type="ECO:0000256" key="7">
    <source>
        <dbReference type="ARBA" id="ARBA00022989"/>
    </source>
</evidence>
<dbReference type="HAMAP" id="MF_01049">
    <property type="entry name" value="CaiT"/>
    <property type="match status" value="1"/>
</dbReference>
<keyword evidence="5" id="KW-0997">Cell inner membrane</keyword>
<comment type="pathway">
    <text evidence="9">Amine and polyamine metabolism; carnitine metabolism.</text>
</comment>
<evidence type="ECO:0000313" key="11">
    <source>
        <dbReference type="EMBL" id="XAG32024.1"/>
    </source>
</evidence>
<dbReference type="EMBL" id="JASVWL010000010">
    <property type="protein sequence ID" value="MDL5355848.1"/>
    <property type="molecule type" value="Genomic_DNA"/>
</dbReference>
<dbReference type="InterPro" id="IPR000060">
    <property type="entry name" value="BCCT_transptr"/>
</dbReference>
<reference evidence="11 13" key="1">
    <citation type="submission" date="2022-03" db="EMBL/GenBank/DDBJ databases">
        <title>Sea Food Isolates.</title>
        <authorList>
            <person name="Li C."/>
        </authorList>
    </citation>
    <scope>NUCLEOTIDE SEQUENCE [LARGE SCALE GENOMIC DNA]</scope>
    <source>
        <strain evidence="11 13">19MO01SH08</strain>
    </source>
</reference>
<dbReference type="NCBIfam" id="NF002887">
    <property type="entry name" value="PRK03356.1"/>
    <property type="match status" value="1"/>
</dbReference>
<evidence type="ECO:0000256" key="8">
    <source>
        <dbReference type="ARBA" id="ARBA00023136"/>
    </source>
</evidence>
<keyword evidence="13" id="KW-1185">Reference proteome</keyword>
<comment type="similarity">
    <text evidence="9">Belongs to the BCCT transporter (TC 2.A.15) family. CaiT subfamily.</text>
</comment>
<protein>
    <recommendedName>
        <fullName evidence="9">L-carnitine/gamma-butyrobetaine antiporter</fullName>
    </recommendedName>
</protein>
<feature type="transmembrane region" description="Helical" evidence="9">
    <location>
        <begin position="231"/>
        <end position="251"/>
    </location>
</feature>
<evidence type="ECO:0000256" key="5">
    <source>
        <dbReference type="ARBA" id="ARBA00022519"/>
    </source>
</evidence>
<dbReference type="AlphaFoldDB" id="A0AAW7CUG0"/>
<dbReference type="PANTHER" id="PTHR30047">
    <property type="entry name" value="HIGH-AFFINITY CHOLINE TRANSPORT PROTEIN-RELATED"/>
    <property type="match status" value="1"/>
</dbReference>
<dbReference type="InterPro" id="IPR018093">
    <property type="entry name" value="BCCT_CS"/>
</dbReference>
<evidence type="ECO:0000256" key="9">
    <source>
        <dbReference type="HAMAP-Rule" id="MF_01049"/>
    </source>
</evidence>
<keyword evidence="7 9" id="KW-1133">Transmembrane helix</keyword>
<feature type="transmembrane region" description="Helical" evidence="9">
    <location>
        <begin position="406"/>
        <end position="425"/>
    </location>
</feature>
<evidence type="ECO:0000256" key="4">
    <source>
        <dbReference type="ARBA" id="ARBA00022475"/>
    </source>
</evidence>
<name>A0AAW7CUG0_9GAMM</name>
<evidence type="ECO:0000256" key="6">
    <source>
        <dbReference type="ARBA" id="ARBA00022692"/>
    </source>
</evidence>
<feature type="transmembrane region" description="Helical" evidence="9">
    <location>
        <begin position="145"/>
        <end position="163"/>
    </location>
</feature>
<dbReference type="InterPro" id="IPR023449">
    <property type="entry name" value="BCCT_transptr_CaiT"/>
</dbReference>
<dbReference type="PROSITE" id="PS01303">
    <property type="entry name" value="BCCT"/>
    <property type="match status" value="1"/>
</dbReference>